<evidence type="ECO:0000256" key="4">
    <source>
        <dbReference type="ARBA" id="ARBA00022807"/>
    </source>
</evidence>
<dbReference type="PROSITE" id="PS51935">
    <property type="entry name" value="NLPC_P60"/>
    <property type="match status" value="1"/>
</dbReference>
<sequence>MAEVLRNGDLYPASPPAGERHPPLRSGVPSGRDDASPREDSPGHDGASPRDDSPEQDASPREDSSGHDGSLRHDGRLRGWAAAAVLTGTFLLAAASALIPLAPAPPNRITAIAYAIEAGQDQPGWRGGGIPYSWGGGHDDAPGPSFGTCQGYQGSIKPCPATRTRGLDCSGLARWVYHLAYGRDVLGRGNTDDHVKRLKKVPAAAARPGDLVFYGKVGKRKVRTHHVGVYIGRGKMINARRTGTEVRIDRVAAVRGFAGYFRYL</sequence>
<dbReference type="EMBL" id="BAAAWD010000001">
    <property type="protein sequence ID" value="GAA2984889.1"/>
    <property type="molecule type" value="Genomic_DNA"/>
</dbReference>
<evidence type="ECO:0000259" key="7">
    <source>
        <dbReference type="PROSITE" id="PS51935"/>
    </source>
</evidence>
<dbReference type="Proteomes" id="UP001499930">
    <property type="component" value="Unassembled WGS sequence"/>
</dbReference>
<comment type="caution">
    <text evidence="8">The sequence shown here is derived from an EMBL/GenBank/DDBJ whole genome shotgun (WGS) entry which is preliminary data.</text>
</comment>
<organism evidence="8 9">
    <name type="scientific">Streptosporangium longisporum</name>
    <dbReference type="NCBI Taxonomy" id="46187"/>
    <lineage>
        <taxon>Bacteria</taxon>
        <taxon>Bacillati</taxon>
        <taxon>Actinomycetota</taxon>
        <taxon>Actinomycetes</taxon>
        <taxon>Streptosporangiales</taxon>
        <taxon>Streptosporangiaceae</taxon>
        <taxon>Streptosporangium</taxon>
    </lineage>
</organism>
<evidence type="ECO:0000256" key="2">
    <source>
        <dbReference type="ARBA" id="ARBA00022670"/>
    </source>
</evidence>
<evidence type="ECO:0000313" key="8">
    <source>
        <dbReference type="EMBL" id="GAA2984889.1"/>
    </source>
</evidence>
<dbReference type="Pfam" id="PF00877">
    <property type="entry name" value="NLPC_P60"/>
    <property type="match status" value="1"/>
</dbReference>
<evidence type="ECO:0000256" key="5">
    <source>
        <dbReference type="SAM" id="MobiDB-lite"/>
    </source>
</evidence>
<keyword evidence="4" id="KW-0788">Thiol protease</keyword>
<comment type="similarity">
    <text evidence="1">Belongs to the peptidase C40 family.</text>
</comment>
<evidence type="ECO:0000256" key="3">
    <source>
        <dbReference type="ARBA" id="ARBA00022801"/>
    </source>
</evidence>
<proteinExistence type="inferred from homology"/>
<keyword evidence="6" id="KW-0472">Membrane</keyword>
<dbReference type="PANTHER" id="PTHR47359:SF3">
    <property type="entry name" value="NLP_P60 DOMAIN-CONTAINING PROTEIN-RELATED"/>
    <property type="match status" value="1"/>
</dbReference>
<evidence type="ECO:0000256" key="1">
    <source>
        <dbReference type="ARBA" id="ARBA00007074"/>
    </source>
</evidence>
<feature type="transmembrane region" description="Helical" evidence="6">
    <location>
        <begin position="80"/>
        <end position="102"/>
    </location>
</feature>
<keyword evidence="3" id="KW-0378">Hydrolase</keyword>
<gene>
    <name evidence="8" type="ORF">GCM10017559_00590</name>
</gene>
<dbReference type="InterPro" id="IPR038765">
    <property type="entry name" value="Papain-like_cys_pep_sf"/>
</dbReference>
<keyword evidence="2" id="KW-0645">Protease</keyword>
<feature type="region of interest" description="Disordered" evidence="5">
    <location>
        <begin position="1"/>
        <end position="72"/>
    </location>
</feature>
<name>A0ABN3XRJ5_9ACTN</name>
<feature type="domain" description="NlpC/P60" evidence="7">
    <location>
        <begin position="109"/>
        <end position="264"/>
    </location>
</feature>
<keyword evidence="9" id="KW-1185">Reference proteome</keyword>
<dbReference type="InterPro" id="IPR051794">
    <property type="entry name" value="PG_Endopeptidase_C40"/>
</dbReference>
<evidence type="ECO:0000313" key="9">
    <source>
        <dbReference type="Proteomes" id="UP001499930"/>
    </source>
</evidence>
<keyword evidence="6" id="KW-0812">Transmembrane</keyword>
<dbReference type="Gene3D" id="3.90.1720.10">
    <property type="entry name" value="endopeptidase domain like (from Nostoc punctiforme)"/>
    <property type="match status" value="1"/>
</dbReference>
<dbReference type="SUPFAM" id="SSF54001">
    <property type="entry name" value="Cysteine proteinases"/>
    <property type="match status" value="1"/>
</dbReference>
<feature type="compositionally biased region" description="Basic and acidic residues" evidence="5">
    <location>
        <begin position="31"/>
        <end position="72"/>
    </location>
</feature>
<evidence type="ECO:0000256" key="6">
    <source>
        <dbReference type="SAM" id="Phobius"/>
    </source>
</evidence>
<accession>A0ABN3XRJ5</accession>
<dbReference type="PANTHER" id="PTHR47359">
    <property type="entry name" value="PEPTIDOGLYCAN DL-ENDOPEPTIDASE CWLO"/>
    <property type="match status" value="1"/>
</dbReference>
<dbReference type="InterPro" id="IPR000064">
    <property type="entry name" value="NLP_P60_dom"/>
</dbReference>
<reference evidence="8 9" key="1">
    <citation type="journal article" date="2019" name="Int. J. Syst. Evol. Microbiol.">
        <title>The Global Catalogue of Microorganisms (GCM) 10K type strain sequencing project: providing services to taxonomists for standard genome sequencing and annotation.</title>
        <authorList>
            <consortium name="The Broad Institute Genomics Platform"/>
            <consortium name="The Broad Institute Genome Sequencing Center for Infectious Disease"/>
            <person name="Wu L."/>
            <person name="Ma J."/>
        </authorList>
    </citation>
    <scope>NUCLEOTIDE SEQUENCE [LARGE SCALE GENOMIC DNA]</scope>
    <source>
        <strain evidence="8 9">JCM 3106</strain>
    </source>
</reference>
<dbReference type="RefSeq" id="WP_344886683.1">
    <property type="nucleotide sequence ID" value="NZ_BAAAWD010000001.1"/>
</dbReference>
<keyword evidence="6" id="KW-1133">Transmembrane helix</keyword>
<protein>
    <recommendedName>
        <fullName evidence="7">NlpC/P60 domain-containing protein</fullName>
    </recommendedName>
</protein>